<keyword evidence="3" id="KW-1003">Cell membrane</keyword>
<dbReference type="Pfam" id="PF01757">
    <property type="entry name" value="Acyl_transf_3"/>
    <property type="match status" value="1"/>
</dbReference>
<protein>
    <submittedName>
        <fullName evidence="9">Acyltransferase</fullName>
    </submittedName>
</protein>
<comment type="similarity">
    <text evidence="2">Belongs to the acyltransferase 3 family.</text>
</comment>
<accession>A0A501WBI1</accession>
<feature type="transmembrane region" description="Helical" evidence="7">
    <location>
        <begin position="179"/>
        <end position="199"/>
    </location>
</feature>
<evidence type="ECO:0000313" key="9">
    <source>
        <dbReference type="EMBL" id="TPE45875.1"/>
    </source>
</evidence>
<feature type="domain" description="Acyltransferase 3" evidence="8">
    <location>
        <begin position="7"/>
        <end position="305"/>
    </location>
</feature>
<organism evidence="9 10">
    <name type="scientific">Pontibacter mangrovi</name>
    <dbReference type="NCBI Taxonomy" id="2589816"/>
    <lineage>
        <taxon>Bacteria</taxon>
        <taxon>Pseudomonadati</taxon>
        <taxon>Bacteroidota</taxon>
        <taxon>Cytophagia</taxon>
        <taxon>Cytophagales</taxon>
        <taxon>Hymenobacteraceae</taxon>
        <taxon>Pontibacter</taxon>
    </lineage>
</organism>
<gene>
    <name evidence="9" type="ORF">FJM65_00580</name>
</gene>
<keyword evidence="9" id="KW-0808">Transferase</keyword>
<dbReference type="InterPro" id="IPR002656">
    <property type="entry name" value="Acyl_transf_3_dom"/>
</dbReference>
<evidence type="ECO:0000256" key="4">
    <source>
        <dbReference type="ARBA" id="ARBA00022692"/>
    </source>
</evidence>
<evidence type="ECO:0000256" key="1">
    <source>
        <dbReference type="ARBA" id="ARBA00004651"/>
    </source>
</evidence>
<dbReference type="OrthoDB" id="847983at2"/>
<feature type="transmembrane region" description="Helical" evidence="7">
    <location>
        <begin position="302"/>
        <end position="319"/>
    </location>
</feature>
<sequence length="330" mass="37502">MKRHFQQIDVIKGVAILAVLLLHSFTRQQLEDSYAVYHIWQAVPLFMVVMGLNLGISVQGKEQRLGQLYTRKYFTKKAARIFVPFLIIFIASILAGLLWEAVTQEKVLEFNGYTWLGVLPVTGRGNYFITLLLQSVLLLPIMGYGFARAPVITTALLVLLEIAFQLWASSYSYFDANNYLYDAAFPRYFSAVAFGFWLSRLLGEPFKGRHFIFLGSAAFVAIVVLYLLVYDVLSVEYLVRPEWQLQQPLTFGYAAMLVWLGLKLLPSTSSAIWLQLPAELGKASYHIFLVQVVYFGLADQDLPVTINLLLPVSLGYLFFKYEKTLLFGKV</sequence>
<keyword evidence="9" id="KW-0012">Acyltransferase</keyword>
<comment type="caution">
    <text evidence="9">The sequence shown here is derived from an EMBL/GenBank/DDBJ whole genome shotgun (WGS) entry which is preliminary data.</text>
</comment>
<dbReference type="GO" id="GO:0016413">
    <property type="term" value="F:O-acetyltransferase activity"/>
    <property type="evidence" value="ECO:0007669"/>
    <property type="project" value="TreeGrafter"/>
</dbReference>
<proteinExistence type="inferred from homology"/>
<keyword evidence="5 7" id="KW-1133">Transmembrane helix</keyword>
<dbReference type="PANTHER" id="PTHR40074:SF2">
    <property type="entry name" value="O-ACETYLTRANSFERASE WECH"/>
    <property type="match status" value="1"/>
</dbReference>
<dbReference type="RefSeq" id="WP_140618288.1">
    <property type="nucleotide sequence ID" value="NZ_VFRQ01000001.1"/>
</dbReference>
<dbReference type="PANTHER" id="PTHR40074">
    <property type="entry name" value="O-ACETYLTRANSFERASE WECH"/>
    <property type="match status" value="1"/>
</dbReference>
<dbReference type="GO" id="GO:0009246">
    <property type="term" value="P:enterobacterial common antigen biosynthetic process"/>
    <property type="evidence" value="ECO:0007669"/>
    <property type="project" value="TreeGrafter"/>
</dbReference>
<keyword evidence="10" id="KW-1185">Reference proteome</keyword>
<keyword evidence="4 7" id="KW-0812">Transmembrane</keyword>
<evidence type="ECO:0000259" key="8">
    <source>
        <dbReference type="Pfam" id="PF01757"/>
    </source>
</evidence>
<dbReference type="Proteomes" id="UP000316727">
    <property type="component" value="Unassembled WGS sequence"/>
</dbReference>
<feature type="transmembrane region" description="Helical" evidence="7">
    <location>
        <begin position="211"/>
        <end position="229"/>
    </location>
</feature>
<keyword evidence="6 7" id="KW-0472">Membrane</keyword>
<evidence type="ECO:0000313" key="10">
    <source>
        <dbReference type="Proteomes" id="UP000316727"/>
    </source>
</evidence>
<comment type="subcellular location">
    <subcellularLocation>
        <location evidence="1">Cell membrane</location>
        <topology evidence="1">Multi-pass membrane protein</topology>
    </subcellularLocation>
</comment>
<dbReference type="GO" id="GO:0005886">
    <property type="term" value="C:plasma membrane"/>
    <property type="evidence" value="ECO:0007669"/>
    <property type="project" value="UniProtKB-SubCell"/>
</dbReference>
<evidence type="ECO:0000256" key="3">
    <source>
        <dbReference type="ARBA" id="ARBA00022475"/>
    </source>
</evidence>
<evidence type="ECO:0000256" key="5">
    <source>
        <dbReference type="ARBA" id="ARBA00022989"/>
    </source>
</evidence>
<dbReference type="EMBL" id="VFRQ01000001">
    <property type="protein sequence ID" value="TPE45875.1"/>
    <property type="molecule type" value="Genomic_DNA"/>
</dbReference>
<feature type="transmembrane region" description="Helical" evidence="7">
    <location>
        <begin position="79"/>
        <end position="99"/>
    </location>
</feature>
<reference evidence="9 10" key="1">
    <citation type="submission" date="2019-06" db="EMBL/GenBank/DDBJ databases">
        <title>A novel bacterium of genus Pontibacter, isolated from marine sediment.</title>
        <authorList>
            <person name="Huang H."/>
            <person name="Mo K."/>
            <person name="Hu Y."/>
        </authorList>
    </citation>
    <scope>NUCLEOTIDE SEQUENCE [LARGE SCALE GENOMIC DNA]</scope>
    <source>
        <strain evidence="9 10">HB172049</strain>
    </source>
</reference>
<evidence type="ECO:0000256" key="6">
    <source>
        <dbReference type="ARBA" id="ARBA00023136"/>
    </source>
</evidence>
<evidence type="ECO:0000256" key="2">
    <source>
        <dbReference type="ARBA" id="ARBA00007400"/>
    </source>
</evidence>
<dbReference type="AlphaFoldDB" id="A0A501WBI1"/>
<feature type="transmembrane region" description="Helical" evidence="7">
    <location>
        <begin position="37"/>
        <end position="58"/>
    </location>
</feature>
<evidence type="ECO:0000256" key="7">
    <source>
        <dbReference type="SAM" id="Phobius"/>
    </source>
</evidence>
<name>A0A501WBI1_9BACT</name>
<feature type="transmembrane region" description="Helical" evidence="7">
    <location>
        <begin position="154"/>
        <end position="173"/>
    </location>
</feature>